<dbReference type="OrthoDB" id="5388738at2759"/>
<accession>A0A3N4KH70</accession>
<sequence length="228" mass="26050">MTKSWNPHVSHYKATLTMHTVNSRDRNPFSSIEALGEALRRTPPPALPARDENASPPPATDPFYLPRLGKTHASDIHLYERFVGWYDFWNMHKRIFLKYGYLDNPLYEVINAADIDSDHLPSLCQVPSILHMQSAVRDLCWNEKSRVTNVARGGLNRLIIWVEINRVVWLPRDWFENLRVEGGGVVGKDNGKRYITACTSKKDKWYATKREQLAGFSILSTQPSVTGA</sequence>
<protein>
    <submittedName>
        <fullName evidence="2">Uncharacterized protein</fullName>
    </submittedName>
</protein>
<evidence type="ECO:0000256" key="1">
    <source>
        <dbReference type="SAM" id="MobiDB-lite"/>
    </source>
</evidence>
<evidence type="ECO:0000313" key="3">
    <source>
        <dbReference type="Proteomes" id="UP000277580"/>
    </source>
</evidence>
<dbReference type="Proteomes" id="UP000277580">
    <property type="component" value="Unassembled WGS sequence"/>
</dbReference>
<evidence type="ECO:0000313" key="2">
    <source>
        <dbReference type="EMBL" id="RPB08798.1"/>
    </source>
</evidence>
<dbReference type="InParanoid" id="A0A3N4KH70"/>
<keyword evidence="3" id="KW-1185">Reference proteome</keyword>
<dbReference type="EMBL" id="ML119158">
    <property type="protein sequence ID" value="RPB08798.1"/>
    <property type="molecule type" value="Genomic_DNA"/>
</dbReference>
<reference evidence="2 3" key="1">
    <citation type="journal article" date="2018" name="Nat. Ecol. Evol.">
        <title>Pezizomycetes genomes reveal the molecular basis of ectomycorrhizal truffle lifestyle.</title>
        <authorList>
            <person name="Murat C."/>
            <person name="Payen T."/>
            <person name="Noel B."/>
            <person name="Kuo A."/>
            <person name="Morin E."/>
            <person name="Chen J."/>
            <person name="Kohler A."/>
            <person name="Krizsan K."/>
            <person name="Balestrini R."/>
            <person name="Da Silva C."/>
            <person name="Montanini B."/>
            <person name="Hainaut M."/>
            <person name="Levati E."/>
            <person name="Barry K.W."/>
            <person name="Belfiori B."/>
            <person name="Cichocki N."/>
            <person name="Clum A."/>
            <person name="Dockter R.B."/>
            <person name="Fauchery L."/>
            <person name="Guy J."/>
            <person name="Iotti M."/>
            <person name="Le Tacon F."/>
            <person name="Lindquist E.A."/>
            <person name="Lipzen A."/>
            <person name="Malagnac F."/>
            <person name="Mello A."/>
            <person name="Molinier V."/>
            <person name="Miyauchi S."/>
            <person name="Poulain J."/>
            <person name="Riccioni C."/>
            <person name="Rubini A."/>
            <person name="Sitrit Y."/>
            <person name="Splivallo R."/>
            <person name="Traeger S."/>
            <person name="Wang M."/>
            <person name="Zifcakova L."/>
            <person name="Wipf D."/>
            <person name="Zambonelli A."/>
            <person name="Paolocci F."/>
            <person name="Nowrousian M."/>
            <person name="Ottonello S."/>
            <person name="Baldrian P."/>
            <person name="Spatafora J.W."/>
            <person name="Henrissat B."/>
            <person name="Nagy L.G."/>
            <person name="Aury J.M."/>
            <person name="Wincker P."/>
            <person name="Grigoriev I.V."/>
            <person name="Bonfante P."/>
            <person name="Martin F.M."/>
        </authorList>
    </citation>
    <scope>NUCLEOTIDE SEQUENCE [LARGE SCALE GENOMIC DNA]</scope>
    <source>
        <strain evidence="2 3">CCBAS932</strain>
    </source>
</reference>
<proteinExistence type="predicted"/>
<feature type="region of interest" description="Disordered" evidence="1">
    <location>
        <begin position="41"/>
        <end position="62"/>
    </location>
</feature>
<name>A0A3N4KH70_9PEZI</name>
<gene>
    <name evidence="2" type="ORF">P167DRAFT_548565</name>
</gene>
<organism evidence="2 3">
    <name type="scientific">Morchella conica CCBAS932</name>
    <dbReference type="NCBI Taxonomy" id="1392247"/>
    <lineage>
        <taxon>Eukaryota</taxon>
        <taxon>Fungi</taxon>
        <taxon>Dikarya</taxon>
        <taxon>Ascomycota</taxon>
        <taxon>Pezizomycotina</taxon>
        <taxon>Pezizomycetes</taxon>
        <taxon>Pezizales</taxon>
        <taxon>Morchellaceae</taxon>
        <taxon>Morchella</taxon>
    </lineage>
</organism>
<dbReference type="AlphaFoldDB" id="A0A3N4KH70"/>